<evidence type="ECO:0000256" key="2">
    <source>
        <dbReference type="ARBA" id="ARBA00023002"/>
    </source>
</evidence>
<comment type="similarity">
    <text evidence="1">Belongs to the Gfo/Idh/MocA family.</text>
</comment>
<feature type="domain" description="Gfo/Idh/MocA-like oxidoreductase N-terminal" evidence="3">
    <location>
        <begin position="6"/>
        <end position="122"/>
    </location>
</feature>
<reference evidence="5" key="1">
    <citation type="submission" date="2016-10" db="EMBL/GenBank/DDBJ databases">
        <authorList>
            <person name="Varghese N."/>
            <person name="Submissions S."/>
        </authorList>
    </citation>
    <scope>NUCLEOTIDE SEQUENCE [LARGE SCALE GENOMIC DNA]</scope>
    <source>
        <strain evidence="5">CGMCC 1.7062</strain>
    </source>
</reference>
<sequence>MLQKARWGIAGLGKIARRFVIDLTQHVEHGELVAVAARDEQRAEQFAKEFAGCASYGSYQALAEDPNVDVVYVATLHPYHRSMVELFLNAGKHVLVEKPAFTNVNDWDEMSQLAVRKGLILAEAMKSVTFPAYLQLKRFIIDNGIQLSSLEAAFGNWHQYDENYQIFNPSQSGGATLDVGVYALWLYADLCQTQSDANWFPMATFAHDNPQSQVDEYAQFQIEGRFSARLAASISRDLPRSAVIRGTDFEAVIAEKWWNPKRIEVTYQGEKTVFAPNALGGGFEHEIEHVSQLVQRGATDSILLSHTTSRKVIEVMEGSLVAAGYGYLTK</sequence>
<dbReference type="SUPFAM" id="SSF51735">
    <property type="entry name" value="NAD(P)-binding Rossmann-fold domains"/>
    <property type="match status" value="1"/>
</dbReference>
<proteinExistence type="inferred from homology"/>
<dbReference type="PANTHER" id="PTHR22604">
    <property type="entry name" value="OXIDOREDUCTASES"/>
    <property type="match status" value="1"/>
</dbReference>
<dbReference type="GO" id="GO:0000166">
    <property type="term" value="F:nucleotide binding"/>
    <property type="evidence" value="ECO:0007669"/>
    <property type="project" value="InterPro"/>
</dbReference>
<protein>
    <submittedName>
        <fullName evidence="4">Oxidoreductase family, NAD-binding Rossmann fold</fullName>
    </submittedName>
</protein>
<keyword evidence="2" id="KW-0560">Oxidoreductase</keyword>
<dbReference type="InterPro" id="IPR000683">
    <property type="entry name" value="Gfo/Idh/MocA-like_OxRdtase_N"/>
</dbReference>
<evidence type="ECO:0000259" key="3">
    <source>
        <dbReference type="Pfam" id="PF01408"/>
    </source>
</evidence>
<dbReference type="InterPro" id="IPR036291">
    <property type="entry name" value="NAD(P)-bd_dom_sf"/>
</dbReference>
<evidence type="ECO:0000313" key="5">
    <source>
        <dbReference type="Proteomes" id="UP000236721"/>
    </source>
</evidence>
<dbReference type="Gene3D" id="3.40.50.720">
    <property type="entry name" value="NAD(P)-binding Rossmann-like Domain"/>
    <property type="match status" value="1"/>
</dbReference>
<evidence type="ECO:0000313" key="4">
    <source>
        <dbReference type="EMBL" id="SEG13495.1"/>
    </source>
</evidence>
<dbReference type="OrthoDB" id="9774191at2"/>
<keyword evidence="5" id="KW-1185">Reference proteome</keyword>
<dbReference type="GO" id="GO:0016491">
    <property type="term" value="F:oxidoreductase activity"/>
    <property type="evidence" value="ECO:0007669"/>
    <property type="project" value="UniProtKB-KW"/>
</dbReference>
<gene>
    <name evidence="4" type="ORF">SAMN04488244_107148</name>
</gene>
<dbReference type="Pfam" id="PF01408">
    <property type="entry name" value="GFO_IDH_MocA"/>
    <property type="match status" value="1"/>
</dbReference>
<dbReference type="SUPFAM" id="SSF55347">
    <property type="entry name" value="Glyceraldehyde-3-phosphate dehydrogenase-like, C-terminal domain"/>
    <property type="match status" value="1"/>
</dbReference>
<dbReference type="RefSeq" id="WP_103880116.1">
    <property type="nucleotide sequence ID" value="NZ_FNVG01000007.1"/>
</dbReference>
<organism evidence="4 5">
    <name type="scientific">Vibrio hangzhouensis</name>
    <dbReference type="NCBI Taxonomy" id="462991"/>
    <lineage>
        <taxon>Bacteria</taxon>
        <taxon>Pseudomonadati</taxon>
        <taxon>Pseudomonadota</taxon>
        <taxon>Gammaproteobacteria</taxon>
        <taxon>Vibrionales</taxon>
        <taxon>Vibrionaceae</taxon>
        <taxon>Vibrio</taxon>
    </lineage>
</organism>
<dbReference type="Proteomes" id="UP000236721">
    <property type="component" value="Unassembled WGS sequence"/>
</dbReference>
<name>A0A1H5XPT3_9VIBR</name>
<dbReference type="EMBL" id="FNVG01000007">
    <property type="protein sequence ID" value="SEG13495.1"/>
    <property type="molecule type" value="Genomic_DNA"/>
</dbReference>
<evidence type="ECO:0000256" key="1">
    <source>
        <dbReference type="ARBA" id="ARBA00010928"/>
    </source>
</evidence>
<accession>A0A1H5XPT3</accession>
<dbReference type="Gene3D" id="3.30.360.10">
    <property type="entry name" value="Dihydrodipicolinate Reductase, domain 2"/>
    <property type="match status" value="1"/>
</dbReference>
<dbReference type="AlphaFoldDB" id="A0A1H5XPT3"/>
<dbReference type="PANTHER" id="PTHR22604:SF105">
    <property type="entry name" value="TRANS-1,2-DIHYDROBENZENE-1,2-DIOL DEHYDROGENASE"/>
    <property type="match status" value="1"/>
</dbReference>
<dbReference type="InterPro" id="IPR050984">
    <property type="entry name" value="Gfo/Idh/MocA_domain"/>
</dbReference>